<protein>
    <submittedName>
        <fullName evidence="5">Gnd protein</fullName>
    </submittedName>
</protein>
<name>A0A0R2HYR7_CARDV</name>
<dbReference type="Pfam" id="PF00393">
    <property type="entry name" value="6PGD"/>
    <property type="match status" value="1"/>
</dbReference>
<accession>A0A0R2HYR7</accession>
<dbReference type="InterPro" id="IPR008927">
    <property type="entry name" value="6-PGluconate_DH-like_C_sf"/>
</dbReference>
<dbReference type="InterPro" id="IPR006183">
    <property type="entry name" value="Pgluconate_DH"/>
</dbReference>
<dbReference type="SMART" id="SM01350">
    <property type="entry name" value="6PGD"/>
    <property type="match status" value="1"/>
</dbReference>
<dbReference type="GO" id="GO:0050661">
    <property type="term" value="F:NADP binding"/>
    <property type="evidence" value="ECO:0007669"/>
    <property type="project" value="InterPro"/>
</dbReference>
<gene>
    <name evidence="5" type="ORF">IV74_GL001161</name>
</gene>
<keyword evidence="3" id="KW-0311">Gluconate utilization</keyword>
<dbReference type="Pfam" id="PF03446">
    <property type="entry name" value="NAD_binding_2"/>
    <property type="match status" value="1"/>
</dbReference>
<organism evidence="5 6">
    <name type="scientific">Carnobacterium divergens DSM 20623</name>
    <dbReference type="NCBI Taxonomy" id="1449336"/>
    <lineage>
        <taxon>Bacteria</taxon>
        <taxon>Bacillati</taxon>
        <taxon>Bacillota</taxon>
        <taxon>Bacilli</taxon>
        <taxon>Lactobacillales</taxon>
        <taxon>Carnobacteriaceae</taxon>
        <taxon>Carnobacterium</taxon>
    </lineage>
</organism>
<dbReference type="InterPro" id="IPR013328">
    <property type="entry name" value="6PGD_dom2"/>
</dbReference>
<dbReference type="InterPro" id="IPR006115">
    <property type="entry name" value="6PGDH_NADP-bd"/>
</dbReference>
<evidence type="ECO:0000259" key="4">
    <source>
        <dbReference type="SMART" id="SM01350"/>
    </source>
</evidence>
<comment type="similarity">
    <text evidence="1">Belongs to the 6-phosphogluconate dehydrogenase family.</text>
</comment>
<dbReference type="Gene3D" id="3.40.50.720">
    <property type="entry name" value="NAD(P)-binding Rossmann-like Domain"/>
    <property type="match status" value="1"/>
</dbReference>
<dbReference type="InterPro" id="IPR004849">
    <property type="entry name" value="6DGDH_YqeC"/>
</dbReference>
<dbReference type="PANTHER" id="PTHR11811">
    <property type="entry name" value="6-PHOSPHOGLUCONATE DEHYDROGENASE"/>
    <property type="match status" value="1"/>
</dbReference>
<dbReference type="InterPro" id="IPR006114">
    <property type="entry name" value="6PGDH_C"/>
</dbReference>
<evidence type="ECO:0000256" key="1">
    <source>
        <dbReference type="ARBA" id="ARBA00008419"/>
    </source>
</evidence>
<dbReference type="GeneID" id="89589665"/>
<feature type="domain" description="6-phosphogluconate dehydrogenase C-terminal" evidence="4">
    <location>
        <begin position="195"/>
        <end position="322"/>
    </location>
</feature>
<dbReference type="PRINTS" id="PR00076">
    <property type="entry name" value="6PGDHDRGNASE"/>
</dbReference>
<reference evidence="5 6" key="1">
    <citation type="journal article" date="2015" name="Genome Announc.">
        <title>Expanding the biotechnology potential of lactobacilli through comparative genomics of 213 strains and associated genera.</title>
        <authorList>
            <person name="Sun Z."/>
            <person name="Harris H.M."/>
            <person name="McCann A."/>
            <person name="Guo C."/>
            <person name="Argimon S."/>
            <person name="Zhang W."/>
            <person name="Yang X."/>
            <person name="Jeffery I.B."/>
            <person name="Cooney J.C."/>
            <person name="Kagawa T.F."/>
            <person name="Liu W."/>
            <person name="Song Y."/>
            <person name="Salvetti E."/>
            <person name="Wrobel A."/>
            <person name="Rasinkangas P."/>
            <person name="Parkhill J."/>
            <person name="Rea M.C."/>
            <person name="O'Sullivan O."/>
            <person name="Ritari J."/>
            <person name="Douillard F.P."/>
            <person name="Paul Ross R."/>
            <person name="Yang R."/>
            <person name="Briner A.E."/>
            <person name="Felis G.E."/>
            <person name="de Vos W.M."/>
            <person name="Barrangou R."/>
            <person name="Klaenhammer T.R."/>
            <person name="Caufield P.W."/>
            <person name="Cui Y."/>
            <person name="Zhang H."/>
            <person name="O'Toole P.W."/>
        </authorList>
    </citation>
    <scope>NUCLEOTIDE SEQUENCE [LARGE SCALE GENOMIC DNA]</scope>
    <source>
        <strain evidence="5 6">DSM 20623</strain>
    </source>
</reference>
<proteinExistence type="inferred from homology"/>
<evidence type="ECO:0000313" key="5">
    <source>
        <dbReference type="EMBL" id="KRN57905.1"/>
    </source>
</evidence>
<dbReference type="GO" id="GO:0006098">
    <property type="term" value="P:pentose-phosphate shunt"/>
    <property type="evidence" value="ECO:0007669"/>
    <property type="project" value="InterPro"/>
</dbReference>
<evidence type="ECO:0000313" key="6">
    <source>
        <dbReference type="Proteomes" id="UP000051658"/>
    </source>
</evidence>
<dbReference type="GO" id="GO:0004616">
    <property type="term" value="F:phosphogluconate dehydrogenase (decarboxylating) activity"/>
    <property type="evidence" value="ECO:0007669"/>
    <property type="project" value="InterPro"/>
</dbReference>
<dbReference type="RefSeq" id="WP_115588682.1">
    <property type="nucleotide sequence ID" value="NZ_JQBS01000001.1"/>
</dbReference>
<evidence type="ECO:0000256" key="3">
    <source>
        <dbReference type="ARBA" id="ARBA00023064"/>
    </source>
</evidence>
<keyword evidence="2" id="KW-0560">Oxidoreductase</keyword>
<dbReference type="Proteomes" id="UP000051658">
    <property type="component" value="Unassembled WGS sequence"/>
</dbReference>
<evidence type="ECO:0000256" key="2">
    <source>
        <dbReference type="ARBA" id="ARBA00023002"/>
    </source>
</evidence>
<dbReference type="PATRIC" id="fig|1449336.4.peg.1186"/>
<dbReference type="eggNOG" id="COG1023">
    <property type="taxonomic scope" value="Bacteria"/>
</dbReference>
<comment type="caution">
    <text evidence="5">The sequence shown here is derived from an EMBL/GenBank/DDBJ whole genome shotgun (WGS) entry which is preliminary data.</text>
</comment>
<dbReference type="EMBL" id="JQBS01000001">
    <property type="protein sequence ID" value="KRN57905.1"/>
    <property type="molecule type" value="Genomic_DNA"/>
</dbReference>
<keyword evidence="6" id="KW-1185">Reference proteome</keyword>
<dbReference type="SUPFAM" id="SSF51735">
    <property type="entry name" value="NAD(P)-binding Rossmann-fold domains"/>
    <property type="match status" value="1"/>
</dbReference>
<sequence length="326" mass="36653">MVDIRFRKRYHFYRHTTYDVSKIGQGVTMMKIGIIGLGKMGINLAENCVDAGHQVVGYDLHLPQLAENQNEMTLVNHLSQMIEELPRPRIIWSMVPSGAPTEAIFQEMMTLLEPEDIFIDGGNSNYKESVIRGKLMAEKQLYFFDVGTSGGMKGAREGACFMIGGDEHIFKQIEPLFAGIAVANGYLYAGAVGSGHYLKMVHNGIEYGMMQAIGEGFDLLEHAPYSFDYEKVAKVWNNGSVIRSWLMELTQSAFKKDQRLEEIQGIMYSSGEGKWTVEESLEQQVATPIITMSLMMRYRSLYPDTFSGKVVAALRNEFGGHEVEKK</sequence>
<dbReference type="Gene3D" id="1.10.1040.10">
    <property type="entry name" value="N-(1-d-carboxylethyl)-l-norvaline Dehydrogenase, domain 2"/>
    <property type="match status" value="1"/>
</dbReference>
<dbReference type="InterPro" id="IPR036291">
    <property type="entry name" value="NAD(P)-bd_dom_sf"/>
</dbReference>
<dbReference type="NCBIfam" id="TIGR00872">
    <property type="entry name" value="gnd_rel"/>
    <property type="match status" value="1"/>
</dbReference>
<dbReference type="AlphaFoldDB" id="A0A0R2HYR7"/>
<dbReference type="NCBIfam" id="NF007161">
    <property type="entry name" value="PRK09599.1"/>
    <property type="match status" value="1"/>
</dbReference>
<dbReference type="GO" id="GO:0019521">
    <property type="term" value="P:D-gluconate metabolic process"/>
    <property type="evidence" value="ECO:0007669"/>
    <property type="project" value="UniProtKB-KW"/>
</dbReference>
<dbReference type="SUPFAM" id="SSF48179">
    <property type="entry name" value="6-phosphogluconate dehydrogenase C-terminal domain-like"/>
    <property type="match status" value="1"/>
</dbReference>